<name>A0ACB8A6R1_9AGAM</name>
<gene>
    <name evidence="1" type="ORF">BJ138DRAFT_1174027</name>
</gene>
<evidence type="ECO:0000313" key="2">
    <source>
        <dbReference type="Proteomes" id="UP000790377"/>
    </source>
</evidence>
<sequence>MSLGAPQPLKATVNCDMGEGFSLYKMGDDESLMKTIHLANIACGFHASDFAVMNKTVDLAKDNSVLVGAHPSLPDLQGFGRREMAIEPDELKSCFLYQVGALTGFLRMNGMRLNHIKPHGAIYGQTARSIDLANAVVSVCKVFGDGWLGTTVSPSGNGVSSDGSGKHSSGVAFMGLAGTAHQTAAKAQDVPFIAEWFADLDYNDQGQLQITKVHKPVTIKEVQDKTRTLLTKHQITTTSGNLLPIGEGVTEVSICCHSDTPVSGLMLPLRLFLPVLLNHVIIALQGAVEIAQAVKAVVDEINQAAGYTQ</sequence>
<protein>
    <submittedName>
        <fullName evidence="1">Lamb YcsF family protein</fullName>
    </submittedName>
</protein>
<evidence type="ECO:0000313" key="1">
    <source>
        <dbReference type="EMBL" id="KAH7908748.1"/>
    </source>
</evidence>
<accession>A0ACB8A6R1</accession>
<comment type="caution">
    <text evidence="1">The sequence shown here is derived from an EMBL/GenBank/DDBJ whole genome shotgun (WGS) entry which is preliminary data.</text>
</comment>
<keyword evidence="2" id="KW-1185">Reference proteome</keyword>
<proteinExistence type="predicted"/>
<dbReference type="Proteomes" id="UP000790377">
    <property type="component" value="Unassembled WGS sequence"/>
</dbReference>
<reference evidence="1" key="1">
    <citation type="journal article" date="2021" name="New Phytol.">
        <title>Evolutionary innovations through gain and loss of genes in the ectomycorrhizal Boletales.</title>
        <authorList>
            <person name="Wu G."/>
            <person name="Miyauchi S."/>
            <person name="Morin E."/>
            <person name="Kuo A."/>
            <person name="Drula E."/>
            <person name="Varga T."/>
            <person name="Kohler A."/>
            <person name="Feng B."/>
            <person name="Cao Y."/>
            <person name="Lipzen A."/>
            <person name="Daum C."/>
            <person name="Hundley H."/>
            <person name="Pangilinan J."/>
            <person name="Johnson J."/>
            <person name="Barry K."/>
            <person name="LaButti K."/>
            <person name="Ng V."/>
            <person name="Ahrendt S."/>
            <person name="Min B."/>
            <person name="Choi I.G."/>
            <person name="Park H."/>
            <person name="Plett J.M."/>
            <person name="Magnuson J."/>
            <person name="Spatafora J.W."/>
            <person name="Nagy L.G."/>
            <person name="Henrissat B."/>
            <person name="Grigoriev I.V."/>
            <person name="Yang Z.L."/>
            <person name="Xu J."/>
            <person name="Martin F.M."/>
        </authorList>
    </citation>
    <scope>NUCLEOTIDE SEQUENCE</scope>
    <source>
        <strain evidence="1">ATCC 28755</strain>
    </source>
</reference>
<organism evidence="1 2">
    <name type="scientific">Hygrophoropsis aurantiaca</name>
    <dbReference type="NCBI Taxonomy" id="72124"/>
    <lineage>
        <taxon>Eukaryota</taxon>
        <taxon>Fungi</taxon>
        <taxon>Dikarya</taxon>
        <taxon>Basidiomycota</taxon>
        <taxon>Agaricomycotina</taxon>
        <taxon>Agaricomycetes</taxon>
        <taxon>Agaricomycetidae</taxon>
        <taxon>Boletales</taxon>
        <taxon>Coniophorineae</taxon>
        <taxon>Hygrophoropsidaceae</taxon>
        <taxon>Hygrophoropsis</taxon>
    </lineage>
</organism>
<dbReference type="EMBL" id="MU267800">
    <property type="protein sequence ID" value="KAH7908748.1"/>
    <property type="molecule type" value="Genomic_DNA"/>
</dbReference>